<sequence length="431" mass="43937">MEPRRGAVRSASARGPHPSESPMFDILKSLRASQGLRACATAVFFCGIAAASTAPYKSVVAIRELGLSDGAFSALTLTAAIINVLASIYLGMLADRDTGYRKLLMWLAAIGIAGYAAIFLFPQPAVFVPALLLPVSIFSGLTPMLFAAGRVFSDGLPRADRAAMSSVLRGMVSAAWILVPGMLGFALAGRGSMLPAFLVAALAATAVLIVLKLAMPRGGSGDPAKRPPKVSLLGAFGLLARPAVTLRVVGTAAITSAIHVHAAVMPLIMTGRAGGTNGDVGITVGIVAGMELLFLLGWARVTRHISTVTTLAIAMALYTGYLGTIALATSPGMIIAGAFLGGTAASALITLPLGYLQELIADRPGLSASLISLNLFLAGAIAAGLFGFGTTIGSYSTVAFMGIAAGLAGALGLVALERWHPLTPAAAEERP</sequence>
<comment type="subcellular location">
    <subcellularLocation>
        <location evidence="1">Cell membrane</location>
        <topology evidence="1">Multi-pass membrane protein</topology>
    </subcellularLocation>
</comment>
<evidence type="ECO:0000256" key="8">
    <source>
        <dbReference type="SAM" id="MobiDB-lite"/>
    </source>
</evidence>
<name>A0A2U8HJ66_9RHOB</name>
<organism evidence="10 11">
    <name type="scientific">Alloyangia pacifica</name>
    <dbReference type="NCBI Taxonomy" id="311180"/>
    <lineage>
        <taxon>Bacteria</taxon>
        <taxon>Pseudomonadati</taxon>
        <taxon>Pseudomonadota</taxon>
        <taxon>Alphaproteobacteria</taxon>
        <taxon>Rhodobacterales</taxon>
        <taxon>Roseobacteraceae</taxon>
        <taxon>Alloyangia</taxon>
    </lineage>
</organism>
<feature type="transmembrane region" description="Helical" evidence="9">
    <location>
        <begin position="127"/>
        <end position="146"/>
    </location>
</feature>
<dbReference type="GO" id="GO:0005886">
    <property type="term" value="C:plasma membrane"/>
    <property type="evidence" value="ECO:0007669"/>
    <property type="project" value="UniProtKB-SubCell"/>
</dbReference>
<feature type="transmembrane region" description="Helical" evidence="9">
    <location>
        <begin position="280"/>
        <end position="299"/>
    </location>
</feature>
<feature type="transmembrane region" description="Helical" evidence="9">
    <location>
        <begin position="334"/>
        <end position="356"/>
    </location>
</feature>
<evidence type="ECO:0000256" key="9">
    <source>
        <dbReference type="SAM" id="Phobius"/>
    </source>
</evidence>
<dbReference type="KEGG" id="ypac:CEW88_18010"/>
<keyword evidence="2" id="KW-0813">Transport</keyword>
<evidence type="ECO:0000256" key="7">
    <source>
        <dbReference type="ARBA" id="ARBA00023136"/>
    </source>
</evidence>
<accession>A0A2U8HJ66</accession>
<dbReference type="PANTHER" id="PTHR23535">
    <property type="entry name" value="SUGAR EFFLUX TRANSPORTER A-RELATED"/>
    <property type="match status" value="1"/>
</dbReference>
<evidence type="ECO:0000256" key="4">
    <source>
        <dbReference type="ARBA" id="ARBA00022597"/>
    </source>
</evidence>
<gene>
    <name evidence="10" type="ORF">CEW88_18010</name>
</gene>
<feature type="transmembrane region" description="Helical" evidence="9">
    <location>
        <begin position="103"/>
        <end position="121"/>
    </location>
</feature>
<keyword evidence="5 9" id="KW-0812">Transmembrane</keyword>
<feature type="transmembrane region" description="Helical" evidence="9">
    <location>
        <begin position="167"/>
        <end position="187"/>
    </location>
</feature>
<dbReference type="GO" id="GO:0022857">
    <property type="term" value="F:transmembrane transporter activity"/>
    <property type="evidence" value="ECO:0007669"/>
    <property type="project" value="InterPro"/>
</dbReference>
<keyword evidence="7 9" id="KW-0472">Membrane</keyword>
<feature type="transmembrane region" description="Helical" evidence="9">
    <location>
        <begin position="368"/>
        <end position="389"/>
    </location>
</feature>
<keyword evidence="3" id="KW-1003">Cell membrane</keyword>
<dbReference type="SUPFAM" id="SSF103473">
    <property type="entry name" value="MFS general substrate transporter"/>
    <property type="match status" value="1"/>
</dbReference>
<dbReference type="Pfam" id="PF07690">
    <property type="entry name" value="MFS_1"/>
    <property type="match status" value="1"/>
</dbReference>
<feature type="transmembrane region" description="Helical" evidence="9">
    <location>
        <begin position="232"/>
        <end position="260"/>
    </location>
</feature>
<keyword evidence="4" id="KW-0762">Sugar transport</keyword>
<dbReference type="Proteomes" id="UP000244915">
    <property type="component" value="Chromosome 2"/>
</dbReference>
<evidence type="ECO:0000256" key="2">
    <source>
        <dbReference type="ARBA" id="ARBA00022448"/>
    </source>
</evidence>
<dbReference type="PANTHER" id="PTHR23535:SF2">
    <property type="entry name" value="SUGAR EFFLUX TRANSPORTER A-RELATED"/>
    <property type="match status" value="1"/>
</dbReference>
<dbReference type="AlphaFoldDB" id="A0A2U8HJ66"/>
<dbReference type="InterPro" id="IPR011701">
    <property type="entry name" value="MFS"/>
</dbReference>
<proteinExistence type="predicted"/>
<feature type="transmembrane region" description="Helical" evidence="9">
    <location>
        <begin position="36"/>
        <end position="56"/>
    </location>
</feature>
<evidence type="ECO:0000256" key="1">
    <source>
        <dbReference type="ARBA" id="ARBA00004651"/>
    </source>
</evidence>
<reference evidence="10 11" key="1">
    <citation type="submission" date="2017-06" db="EMBL/GenBank/DDBJ databases">
        <title>Yangia sp. YSBP01 complete genome sequence.</title>
        <authorList>
            <person name="Woo J.-H."/>
            <person name="Kim H.-S."/>
        </authorList>
    </citation>
    <scope>NUCLEOTIDE SEQUENCE [LARGE SCALE GENOMIC DNA]</scope>
    <source>
        <strain evidence="10 11">YSBP01</strain>
    </source>
</reference>
<protein>
    <submittedName>
        <fullName evidence="10">MFS transporter</fullName>
    </submittedName>
</protein>
<feature type="region of interest" description="Disordered" evidence="8">
    <location>
        <begin position="1"/>
        <end position="20"/>
    </location>
</feature>
<evidence type="ECO:0000313" key="10">
    <source>
        <dbReference type="EMBL" id="AWI85610.1"/>
    </source>
</evidence>
<evidence type="ECO:0000256" key="5">
    <source>
        <dbReference type="ARBA" id="ARBA00022692"/>
    </source>
</evidence>
<feature type="transmembrane region" description="Helical" evidence="9">
    <location>
        <begin position="71"/>
        <end position="91"/>
    </location>
</feature>
<dbReference type="EMBL" id="CP022190">
    <property type="protein sequence ID" value="AWI85610.1"/>
    <property type="molecule type" value="Genomic_DNA"/>
</dbReference>
<evidence type="ECO:0000256" key="3">
    <source>
        <dbReference type="ARBA" id="ARBA00022475"/>
    </source>
</evidence>
<keyword evidence="6 9" id="KW-1133">Transmembrane helix</keyword>
<dbReference type="Gene3D" id="1.20.1250.20">
    <property type="entry name" value="MFS general substrate transporter like domains"/>
    <property type="match status" value="2"/>
</dbReference>
<evidence type="ECO:0000256" key="6">
    <source>
        <dbReference type="ARBA" id="ARBA00022989"/>
    </source>
</evidence>
<feature type="transmembrane region" description="Helical" evidence="9">
    <location>
        <begin position="311"/>
        <end position="328"/>
    </location>
</feature>
<feature type="transmembrane region" description="Helical" evidence="9">
    <location>
        <begin position="193"/>
        <end position="211"/>
    </location>
</feature>
<evidence type="ECO:0000313" key="11">
    <source>
        <dbReference type="Proteomes" id="UP000244915"/>
    </source>
</evidence>
<feature type="transmembrane region" description="Helical" evidence="9">
    <location>
        <begin position="395"/>
        <end position="416"/>
    </location>
</feature>
<dbReference type="InterPro" id="IPR036259">
    <property type="entry name" value="MFS_trans_sf"/>
</dbReference>